<comment type="function">
    <text evidence="1 9">Catalyzes the methylthiolation of N6-(dimethylallyl)adenosine (i(6)A), leading to the formation of 2-methylthio-N6-(dimethylallyl)adenosine (ms(2)i(6)A) at position 37 in tRNAs that read codons beginning with uridine.</text>
</comment>
<dbReference type="EC" id="2.8.4.3" evidence="8 9"/>
<evidence type="ECO:0000313" key="15">
    <source>
        <dbReference type="Proteomes" id="UP001430954"/>
    </source>
</evidence>
<gene>
    <name evidence="9 14" type="primary">miaB</name>
    <name evidence="14" type="ORF">K6753_08230</name>
</gene>
<dbReference type="SUPFAM" id="SSF102114">
    <property type="entry name" value="Radical SAM enzymes"/>
    <property type="match status" value="1"/>
</dbReference>
<dbReference type="InterPro" id="IPR013848">
    <property type="entry name" value="Methylthiotransferase_N"/>
</dbReference>
<keyword evidence="5 9" id="KW-0479">Metal-binding</keyword>
<dbReference type="Pfam" id="PF04055">
    <property type="entry name" value="Radical_SAM"/>
    <property type="match status" value="1"/>
</dbReference>
<feature type="domain" description="TRAM" evidence="11">
    <location>
        <begin position="410"/>
        <end position="473"/>
    </location>
</feature>
<keyword evidence="2 9" id="KW-0004">4Fe-4S</keyword>
<protein>
    <recommendedName>
        <fullName evidence="8 9">tRNA-2-methylthio-N(6)-dimethylallyladenosine synthase</fullName>
        <ecNumber evidence="8 9">2.8.4.3</ecNumber>
    </recommendedName>
    <alternativeName>
        <fullName evidence="9">(Dimethylallyl)adenosine tRNA methylthiotransferase MiaB</fullName>
    </alternativeName>
    <alternativeName>
        <fullName evidence="9">tRNA-i(6)A37 methylthiotransferase</fullName>
    </alternativeName>
</protein>
<dbReference type="InterPro" id="IPR023404">
    <property type="entry name" value="rSAM_horseshoe"/>
</dbReference>
<proteinExistence type="inferred from homology"/>
<dbReference type="InterPro" id="IPR005839">
    <property type="entry name" value="Methylthiotransferase"/>
</dbReference>
<reference evidence="14 15" key="1">
    <citation type="submission" date="2021-09" db="EMBL/GenBank/DDBJ databases">
        <title>Lysobacter sp. 13A isolated from the river sediment.</title>
        <authorList>
            <person name="Liu H."/>
            <person name="Li S."/>
            <person name="Mao S."/>
        </authorList>
    </citation>
    <scope>NUCLEOTIDE SEQUENCE [LARGE SCALE GENOMIC DNA]</scope>
    <source>
        <strain evidence="14 15">13A</strain>
    </source>
</reference>
<keyword evidence="9" id="KW-0963">Cytoplasm</keyword>
<keyword evidence="7 9" id="KW-0411">Iron-sulfur</keyword>
<keyword evidence="3 9" id="KW-0808">Transferase</keyword>
<evidence type="ECO:0000256" key="8">
    <source>
        <dbReference type="ARBA" id="ARBA00033765"/>
    </source>
</evidence>
<dbReference type="PROSITE" id="PS50926">
    <property type="entry name" value="TRAM"/>
    <property type="match status" value="1"/>
</dbReference>
<feature type="domain" description="Radical SAM core" evidence="13">
    <location>
        <begin position="170"/>
        <end position="407"/>
    </location>
</feature>
<dbReference type="Pfam" id="PF00919">
    <property type="entry name" value="UPF0004"/>
    <property type="match status" value="1"/>
</dbReference>
<dbReference type="PANTHER" id="PTHR43020:SF2">
    <property type="entry name" value="MITOCHONDRIAL TRNA METHYLTHIOTRANSFERASE CDK5RAP1"/>
    <property type="match status" value="1"/>
</dbReference>
<dbReference type="SFLD" id="SFLDG01061">
    <property type="entry name" value="methylthiotransferase"/>
    <property type="match status" value="1"/>
</dbReference>
<evidence type="ECO:0000259" key="12">
    <source>
        <dbReference type="PROSITE" id="PS51449"/>
    </source>
</evidence>
<dbReference type="InterPro" id="IPR058240">
    <property type="entry name" value="rSAM_sf"/>
</dbReference>
<evidence type="ECO:0000256" key="6">
    <source>
        <dbReference type="ARBA" id="ARBA00023004"/>
    </source>
</evidence>
<evidence type="ECO:0000256" key="5">
    <source>
        <dbReference type="ARBA" id="ARBA00022723"/>
    </source>
</evidence>
<feature type="binding site" evidence="9">
    <location>
        <position position="188"/>
    </location>
    <ligand>
        <name>[4Fe-4S] cluster</name>
        <dbReference type="ChEBI" id="CHEBI:49883"/>
        <label>2</label>
        <note>4Fe-4S-S-AdoMet</note>
    </ligand>
</feature>
<feature type="binding site" evidence="9">
    <location>
        <position position="39"/>
    </location>
    <ligand>
        <name>[4Fe-4S] cluster</name>
        <dbReference type="ChEBI" id="CHEBI:49883"/>
        <label>1</label>
    </ligand>
</feature>
<dbReference type="Gene3D" id="3.40.50.12160">
    <property type="entry name" value="Methylthiotransferase, N-terminal domain"/>
    <property type="match status" value="1"/>
</dbReference>
<evidence type="ECO:0000259" key="11">
    <source>
        <dbReference type="PROSITE" id="PS50926"/>
    </source>
</evidence>
<dbReference type="Proteomes" id="UP001430954">
    <property type="component" value="Unassembled WGS sequence"/>
</dbReference>
<dbReference type="PROSITE" id="PS51918">
    <property type="entry name" value="RADICAL_SAM"/>
    <property type="match status" value="1"/>
</dbReference>
<feature type="binding site" evidence="9">
    <location>
        <position position="191"/>
    </location>
    <ligand>
        <name>[4Fe-4S] cluster</name>
        <dbReference type="ChEBI" id="CHEBI:49883"/>
        <label>2</label>
        <note>4Fe-4S-S-AdoMet</note>
    </ligand>
</feature>
<keyword evidence="4 9" id="KW-0949">S-adenosyl-L-methionine</keyword>
<dbReference type="EMBL" id="JAINZW010000003">
    <property type="protein sequence ID" value="MBZ4039522.1"/>
    <property type="molecule type" value="Genomic_DNA"/>
</dbReference>
<evidence type="ECO:0000256" key="1">
    <source>
        <dbReference type="ARBA" id="ARBA00003234"/>
    </source>
</evidence>
<comment type="catalytic activity">
    <reaction evidence="9">
        <text>N(6)-dimethylallyladenosine(37) in tRNA + (sulfur carrier)-SH + AH2 + 2 S-adenosyl-L-methionine = 2-methylsulfanyl-N(6)-dimethylallyladenosine(37) in tRNA + (sulfur carrier)-H + 5'-deoxyadenosine + L-methionine + A + S-adenosyl-L-homocysteine + 2 H(+)</text>
        <dbReference type="Rhea" id="RHEA:37067"/>
        <dbReference type="Rhea" id="RHEA-COMP:10375"/>
        <dbReference type="Rhea" id="RHEA-COMP:10376"/>
        <dbReference type="Rhea" id="RHEA-COMP:14737"/>
        <dbReference type="Rhea" id="RHEA-COMP:14739"/>
        <dbReference type="ChEBI" id="CHEBI:13193"/>
        <dbReference type="ChEBI" id="CHEBI:15378"/>
        <dbReference type="ChEBI" id="CHEBI:17319"/>
        <dbReference type="ChEBI" id="CHEBI:17499"/>
        <dbReference type="ChEBI" id="CHEBI:29917"/>
        <dbReference type="ChEBI" id="CHEBI:57844"/>
        <dbReference type="ChEBI" id="CHEBI:57856"/>
        <dbReference type="ChEBI" id="CHEBI:59789"/>
        <dbReference type="ChEBI" id="CHEBI:64428"/>
        <dbReference type="ChEBI" id="CHEBI:74415"/>
        <dbReference type="ChEBI" id="CHEBI:74417"/>
        <dbReference type="EC" id="2.8.4.3"/>
    </reaction>
</comment>
<dbReference type="Pfam" id="PF01938">
    <property type="entry name" value="TRAM"/>
    <property type="match status" value="1"/>
</dbReference>
<keyword evidence="15" id="KW-1185">Reference proteome</keyword>
<dbReference type="InterPro" id="IPR020612">
    <property type="entry name" value="Methylthiotransferase_CS"/>
</dbReference>
<dbReference type="InterPro" id="IPR002792">
    <property type="entry name" value="TRAM_dom"/>
</dbReference>
<accession>A0ABS7T6L9</accession>
<dbReference type="SFLD" id="SFLDS00029">
    <property type="entry name" value="Radical_SAM"/>
    <property type="match status" value="1"/>
</dbReference>
<dbReference type="GO" id="GO:0035597">
    <property type="term" value="F:tRNA-2-methylthio-N(6)-dimethylallyladenosine(37) synthase activity"/>
    <property type="evidence" value="ECO:0007669"/>
    <property type="project" value="UniProtKB-EC"/>
</dbReference>
<comment type="subunit">
    <text evidence="9">Monomer.</text>
</comment>
<comment type="similarity">
    <text evidence="9">Belongs to the methylthiotransferase family. MiaB subfamily.</text>
</comment>
<feature type="domain" description="MTTase N-terminal" evidence="12">
    <location>
        <begin position="30"/>
        <end position="147"/>
    </location>
</feature>
<dbReference type="PROSITE" id="PS51449">
    <property type="entry name" value="MTTASE_N"/>
    <property type="match status" value="1"/>
</dbReference>
<evidence type="ECO:0000256" key="3">
    <source>
        <dbReference type="ARBA" id="ARBA00022679"/>
    </source>
</evidence>
<feature type="binding site" evidence="9">
    <location>
        <position position="76"/>
    </location>
    <ligand>
        <name>[4Fe-4S] cluster</name>
        <dbReference type="ChEBI" id="CHEBI:49883"/>
        <label>1</label>
    </ligand>
</feature>
<sequence length="479" mass="52351">MWPPASPARIQHRAPDLAMTDTPPAAPPRGKLFIETHGCQMNEYDSAKMADVLAASEGLELTANVEEADVILVNTCSIREKAQEKVFSQLGRWKALKQGGKPVLIGVGGCVASQEGEAIVKRAPYVDLVFGPQTLHRLPELIAAKRETGRPQVDISFPEIEKFDRLPEPRAEGPSAFVSIMEGCSKYCSFCVVPYTRGEEVSRPFDDVLVECAQLAAQGVREINLLGQNVNAYRGPMRDEAGADAGVADLGLLIRTIAQIDGIDRIRFTTSHPLEFSDSLVEAYRDVPELANYLHLPVQSGSDRVLSAMKRGYTALEFKQKVRKLRAVRPDISISSDFIVGFPGESEADFEKTMKLIEDVGFDQSFSFIYSRRPGTPAADLDDSVSSEEKHARLSRLQATINDNARRISESMVGSTQRVLVEGPSKKNPNELTGKTENMRSVNFPAPSRLVGQFVDVVITEAMSNSLRGRVASASGLAA</sequence>
<comment type="caution">
    <text evidence="14">The sequence shown here is derived from an EMBL/GenBank/DDBJ whole genome shotgun (WGS) entry which is preliminary data.</text>
</comment>
<dbReference type="InterPro" id="IPR038135">
    <property type="entry name" value="Methylthiotransferase_N_sf"/>
</dbReference>
<evidence type="ECO:0000256" key="7">
    <source>
        <dbReference type="ARBA" id="ARBA00023014"/>
    </source>
</evidence>
<evidence type="ECO:0000256" key="4">
    <source>
        <dbReference type="ARBA" id="ARBA00022691"/>
    </source>
</evidence>
<dbReference type="SFLD" id="SFLDF00273">
    <property type="entry name" value="(dimethylallyl)adenosine_tRNA"/>
    <property type="match status" value="1"/>
</dbReference>
<dbReference type="Gene3D" id="3.80.30.20">
    <property type="entry name" value="tm_1862 like domain"/>
    <property type="match status" value="1"/>
</dbReference>
<comment type="subcellular location">
    <subcellularLocation>
        <location evidence="9">Cytoplasm</location>
    </subcellularLocation>
</comment>
<dbReference type="PANTHER" id="PTHR43020">
    <property type="entry name" value="CDK5 REGULATORY SUBUNIT-ASSOCIATED PROTEIN 1"/>
    <property type="match status" value="1"/>
</dbReference>
<dbReference type="SMART" id="SM00729">
    <property type="entry name" value="Elp3"/>
    <property type="match status" value="1"/>
</dbReference>
<dbReference type="SFLD" id="SFLDG01082">
    <property type="entry name" value="B12-binding_domain_containing"/>
    <property type="match status" value="1"/>
</dbReference>
<keyword evidence="9" id="KW-0819">tRNA processing</keyword>
<dbReference type="CDD" id="cd01335">
    <property type="entry name" value="Radical_SAM"/>
    <property type="match status" value="1"/>
</dbReference>
<evidence type="ECO:0000256" key="10">
    <source>
        <dbReference type="SAM" id="MobiDB-lite"/>
    </source>
</evidence>
<comment type="cofactor">
    <cofactor evidence="9">
        <name>[4Fe-4S] cluster</name>
        <dbReference type="ChEBI" id="CHEBI:49883"/>
    </cofactor>
    <text evidence="9">Binds 2 [4Fe-4S] clusters. One cluster is coordinated with 3 cysteines and an exchangeable S-adenosyl-L-methionine.</text>
</comment>
<dbReference type="NCBIfam" id="TIGR00089">
    <property type="entry name" value="MiaB/RimO family radical SAM methylthiotransferase"/>
    <property type="match status" value="1"/>
</dbReference>
<organism evidence="14 15">
    <name type="scientific">Novilysobacter selenitireducens</name>
    <dbReference type="NCBI Taxonomy" id="2872639"/>
    <lineage>
        <taxon>Bacteria</taxon>
        <taxon>Pseudomonadati</taxon>
        <taxon>Pseudomonadota</taxon>
        <taxon>Gammaproteobacteria</taxon>
        <taxon>Lysobacterales</taxon>
        <taxon>Lysobacteraceae</taxon>
        <taxon>Novilysobacter</taxon>
    </lineage>
</organism>
<feature type="binding site" evidence="9">
    <location>
        <position position="184"/>
    </location>
    <ligand>
        <name>[4Fe-4S] cluster</name>
        <dbReference type="ChEBI" id="CHEBI:49883"/>
        <label>2</label>
        <note>4Fe-4S-S-AdoMet</note>
    </ligand>
</feature>
<dbReference type="PROSITE" id="PS01278">
    <property type="entry name" value="MTTASE_RADICAL"/>
    <property type="match status" value="1"/>
</dbReference>
<feature type="region of interest" description="Disordered" evidence="10">
    <location>
        <begin position="1"/>
        <end position="26"/>
    </location>
</feature>
<keyword evidence="6 9" id="KW-0408">Iron</keyword>
<feature type="binding site" evidence="9">
    <location>
        <position position="110"/>
    </location>
    <ligand>
        <name>[4Fe-4S] cluster</name>
        <dbReference type="ChEBI" id="CHEBI:49883"/>
        <label>1</label>
    </ligand>
</feature>
<evidence type="ECO:0000259" key="13">
    <source>
        <dbReference type="PROSITE" id="PS51918"/>
    </source>
</evidence>
<evidence type="ECO:0000256" key="2">
    <source>
        <dbReference type="ARBA" id="ARBA00022485"/>
    </source>
</evidence>
<evidence type="ECO:0000313" key="14">
    <source>
        <dbReference type="EMBL" id="MBZ4039522.1"/>
    </source>
</evidence>
<dbReference type="InterPro" id="IPR006463">
    <property type="entry name" value="MiaB_methiolase"/>
</dbReference>
<evidence type="ECO:0000256" key="9">
    <source>
        <dbReference type="HAMAP-Rule" id="MF_01864"/>
    </source>
</evidence>
<dbReference type="NCBIfam" id="TIGR01574">
    <property type="entry name" value="miaB-methiolase"/>
    <property type="match status" value="1"/>
</dbReference>
<dbReference type="HAMAP" id="MF_01864">
    <property type="entry name" value="tRNA_metthiotr_MiaB"/>
    <property type="match status" value="1"/>
</dbReference>
<dbReference type="InterPro" id="IPR006638">
    <property type="entry name" value="Elp3/MiaA/NifB-like_rSAM"/>
</dbReference>
<dbReference type="InterPro" id="IPR007197">
    <property type="entry name" value="rSAM"/>
</dbReference>
<name>A0ABS7T6L9_9GAMM</name>